<dbReference type="InterPro" id="IPR051450">
    <property type="entry name" value="Gfo/Idh/MocA_Oxidoreductases"/>
</dbReference>
<dbReference type="GO" id="GO:0000166">
    <property type="term" value="F:nucleotide binding"/>
    <property type="evidence" value="ECO:0007669"/>
    <property type="project" value="InterPro"/>
</dbReference>
<dbReference type="PANTHER" id="PTHR43377">
    <property type="entry name" value="BILIVERDIN REDUCTASE A"/>
    <property type="match status" value="1"/>
</dbReference>
<name>A0A6A7BD98_9PLEO</name>
<evidence type="ECO:0000259" key="1">
    <source>
        <dbReference type="Pfam" id="PF01408"/>
    </source>
</evidence>
<protein>
    <submittedName>
        <fullName evidence="2">Streptomycin biosynthesis protein StrI</fullName>
    </submittedName>
</protein>
<dbReference type="Proteomes" id="UP000799423">
    <property type="component" value="Unassembled WGS sequence"/>
</dbReference>
<keyword evidence="3" id="KW-1185">Reference proteome</keyword>
<gene>
    <name evidence="2" type="ORF">T440DRAFT_526922</name>
</gene>
<dbReference type="AlphaFoldDB" id="A0A6A7BD98"/>
<evidence type="ECO:0000313" key="3">
    <source>
        <dbReference type="Proteomes" id="UP000799423"/>
    </source>
</evidence>
<dbReference type="PANTHER" id="PTHR43377:SF12">
    <property type="entry name" value="BINDING ROSSMANN FOLD OXIDOREDUCTASE, PUTATIVE (AFU_ORTHOLOGUE AFUA_3G11840)-RELATED"/>
    <property type="match status" value="1"/>
</dbReference>
<reference evidence="2" key="1">
    <citation type="submission" date="2020-01" db="EMBL/GenBank/DDBJ databases">
        <authorList>
            <consortium name="DOE Joint Genome Institute"/>
            <person name="Haridas S."/>
            <person name="Albert R."/>
            <person name="Binder M."/>
            <person name="Bloem J."/>
            <person name="Labutti K."/>
            <person name="Salamov A."/>
            <person name="Andreopoulos B."/>
            <person name="Baker S.E."/>
            <person name="Barry K."/>
            <person name="Bills G."/>
            <person name="Bluhm B.H."/>
            <person name="Cannon C."/>
            <person name="Castanera R."/>
            <person name="Culley D.E."/>
            <person name="Daum C."/>
            <person name="Ezra D."/>
            <person name="Gonzalez J.B."/>
            <person name="Henrissat B."/>
            <person name="Kuo A."/>
            <person name="Liang C."/>
            <person name="Lipzen A."/>
            <person name="Lutzoni F."/>
            <person name="Magnuson J."/>
            <person name="Mondo S."/>
            <person name="Nolan M."/>
            <person name="Ohm R."/>
            <person name="Pangilinan J."/>
            <person name="Park H.-J."/>
            <person name="Ramirez L."/>
            <person name="Alfaro M."/>
            <person name="Sun H."/>
            <person name="Tritt A."/>
            <person name="Yoshinaga Y."/>
            <person name="Zwiers L.-H."/>
            <person name="Turgeon B.G."/>
            <person name="Goodwin S.B."/>
            <person name="Spatafora J.W."/>
            <person name="Crous P.W."/>
            <person name="Grigoriev I.V."/>
        </authorList>
    </citation>
    <scope>NUCLEOTIDE SEQUENCE</scope>
    <source>
        <strain evidence="2">IPT5</strain>
    </source>
</reference>
<sequence>MASATFSNTPDFETFGRPPRILIIGAGSRGTAYAEATLSSTNAVIAAVCEPIAYKRNEFGRKFIWGEHSAPVSGQAFSNWTEWVEYETKRRRRAHEGAEETEKGINGVFVCVLDELHEEVVTGIAKLGVHVCCEKPMSTRLKSCINMYNALNAAGSGKTVFGICHVLRYSPHNMLLRHLVREEKVVGDILSIEHVEPVGWWHFSHSYVRGNWRKESKTAPSLLTKSCHDIDFLMWMLCSPAPGAENTKPHLPSSIASTGSRKFFRRERKPQAAGNATNCLDCSYEQNCEYSAKKIYLERHLMPGNTGWPVKIVNPEIEDIYRTTGKEAAAKQLLKDLGEDYTSETPAGEVEARPWFGRCVWEADNDVCDDQYVTVDWEDEPIDNDSKGHPIVEGRAAKTAQFHMVAFTEKICERRGRIYGSKGEIEYDSKSIKVHSFATGQTVTHNPHIAGGGHGGGDEGLARQFLMAVNAVDSNAMSAADAQRKFLGCDLEEAFRSHAMVFAAEEARTRRQVIDLKKWWGDNVEVQVHHK</sequence>
<dbReference type="InterPro" id="IPR036291">
    <property type="entry name" value="NAD(P)-bd_dom_sf"/>
</dbReference>
<dbReference type="SUPFAM" id="SSF55347">
    <property type="entry name" value="Glyceraldehyde-3-phosphate dehydrogenase-like, C-terminal domain"/>
    <property type="match status" value="1"/>
</dbReference>
<dbReference type="Gene3D" id="3.40.50.720">
    <property type="entry name" value="NAD(P)-binding Rossmann-like Domain"/>
    <property type="match status" value="1"/>
</dbReference>
<proteinExistence type="predicted"/>
<feature type="domain" description="Gfo/Idh/MocA-like oxidoreductase N-terminal" evidence="1">
    <location>
        <begin position="20"/>
        <end position="155"/>
    </location>
</feature>
<dbReference type="InterPro" id="IPR000683">
    <property type="entry name" value="Gfo/Idh/MocA-like_OxRdtase_N"/>
</dbReference>
<organism evidence="2 3">
    <name type="scientific">Plenodomus tracheiphilus IPT5</name>
    <dbReference type="NCBI Taxonomy" id="1408161"/>
    <lineage>
        <taxon>Eukaryota</taxon>
        <taxon>Fungi</taxon>
        <taxon>Dikarya</taxon>
        <taxon>Ascomycota</taxon>
        <taxon>Pezizomycotina</taxon>
        <taxon>Dothideomycetes</taxon>
        <taxon>Pleosporomycetidae</taxon>
        <taxon>Pleosporales</taxon>
        <taxon>Pleosporineae</taxon>
        <taxon>Leptosphaeriaceae</taxon>
        <taxon>Plenodomus</taxon>
    </lineage>
</organism>
<dbReference type="Gene3D" id="3.30.360.10">
    <property type="entry name" value="Dihydrodipicolinate Reductase, domain 2"/>
    <property type="match status" value="2"/>
</dbReference>
<dbReference type="Pfam" id="PF01408">
    <property type="entry name" value="GFO_IDH_MocA"/>
    <property type="match status" value="1"/>
</dbReference>
<dbReference type="SUPFAM" id="SSF51735">
    <property type="entry name" value="NAD(P)-binding Rossmann-fold domains"/>
    <property type="match status" value="1"/>
</dbReference>
<dbReference type="EMBL" id="MU006299">
    <property type="protein sequence ID" value="KAF2852339.1"/>
    <property type="molecule type" value="Genomic_DNA"/>
</dbReference>
<accession>A0A6A7BD98</accession>
<evidence type="ECO:0000313" key="2">
    <source>
        <dbReference type="EMBL" id="KAF2852339.1"/>
    </source>
</evidence>
<dbReference type="OrthoDB" id="2129491at2759"/>